<feature type="compositionally biased region" description="Pro residues" evidence="5">
    <location>
        <begin position="338"/>
        <end position="347"/>
    </location>
</feature>
<dbReference type="InterPro" id="IPR000387">
    <property type="entry name" value="Tyr_Pase_dom"/>
</dbReference>
<dbReference type="InterPro" id="IPR000340">
    <property type="entry name" value="Dual-sp_phosphatase_cat-dom"/>
</dbReference>
<organism evidence="7 8">
    <name type="scientific">Oopsacas minuta</name>
    <dbReference type="NCBI Taxonomy" id="111878"/>
    <lineage>
        <taxon>Eukaryota</taxon>
        <taxon>Metazoa</taxon>
        <taxon>Porifera</taxon>
        <taxon>Hexactinellida</taxon>
        <taxon>Hexasterophora</taxon>
        <taxon>Lyssacinosida</taxon>
        <taxon>Leucopsacidae</taxon>
        <taxon>Oopsacas</taxon>
    </lineage>
</organism>
<feature type="compositionally biased region" description="Basic and acidic residues" evidence="5">
    <location>
        <begin position="220"/>
        <end position="234"/>
    </location>
</feature>
<dbReference type="PANTHER" id="PTHR10943">
    <property type="entry name" value="26S PROTEASOME NON-ATPASE REGULATORY SUBUNIT"/>
    <property type="match status" value="1"/>
</dbReference>
<dbReference type="EMBL" id="JAKMXF010000343">
    <property type="protein sequence ID" value="KAI6647290.1"/>
    <property type="molecule type" value="Genomic_DNA"/>
</dbReference>
<dbReference type="InterPro" id="IPR029021">
    <property type="entry name" value="Prot-tyrosine_phosphatase-like"/>
</dbReference>
<dbReference type="PROSITE" id="PS50056">
    <property type="entry name" value="TYR_PHOSPHATASE_2"/>
    <property type="match status" value="1"/>
</dbReference>
<feature type="region of interest" description="Disordered" evidence="5">
    <location>
        <begin position="288"/>
        <end position="350"/>
    </location>
</feature>
<dbReference type="SUPFAM" id="SSF52799">
    <property type="entry name" value="(Phosphotyrosine protein) phosphatases II"/>
    <property type="match status" value="1"/>
</dbReference>
<dbReference type="Gene3D" id="1.25.10.10">
    <property type="entry name" value="Leucine-rich Repeat Variant"/>
    <property type="match status" value="1"/>
</dbReference>
<dbReference type="InterPro" id="IPR016024">
    <property type="entry name" value="ARM-type_fold"/>
</dbReference>
<sequence>MCLQKNKNSIPDRWGDYSNFKGVIKECNLLPCKTPLKNAVFLQGLEDMLLTEDQHFTPGDCYKMVHEIFKLKLEFVIDFTNTSRYYFSENFEKLGVKHVKIQCVGRCIPPEDVYKQFHMAMDTCLQLVSADGVIAVHCTHGLNRSGFLVSNYLMNKFGYTMEQAVDTFNTARGHEIERGEYLDKLRNDMYPAPKENTFKFQERKVDTIVTDSITVPKPPIKQDESRTKKRETTKSHPPYDYSYEHQYPPNRDHHYPRHRGHNREYAYRDSYHGRYHGRYHGNHDQYYSHEQKSYKRASSSSRYTKRPHNRDLHPAPFPKYEQPRTFHDPSVDRRHYHPPPYLPPEAWGPPANQPRGAYRMYGRPRGPSSHKYHIFFKLAKNRMSSICLNSAGGVIALLEEKNPTIKHYALQKLDDIVDEFWTEISEVVAKIEVLYEDEHFADRQLAALISSKVYYHLGAYEDAMNFALGAGDKFDVNVKSEYVDTILSQCLDEYVKLRIKIVDENEAIQIDSRLESVVNRMFLKCFEDQKYKLAAGMALEARRVDFFEDSIKQSENTSSMLIYCMKIVLSLIDHREFRSNVLGILVRIFLEQHTLDYVLICQCYVFLGDHQSVSNILENLMQGNDEDNLIAYQIGFDLYENSSQSFLTHVIESITANLPNPDLKTPVKKPVEAATGDSGMDPMELELEEAKNVALPGDELEEAARTPLPDKEPSVELNTKLSHFYAILYGNATIALHQEFLIRNNHTDVQVLKNIKDFVRYSITHNATIISNALMCFGTTSDVFLRNNLDWLGKAQNWAKFTATGSLGLVHWGHEREALKVMSTYLPKDSSGSGGGVYAEGGSLYALGLIHANHGHNIIEYLQDQLTAATSEVIQHGGCLGLGLAAMGTARADVFDLLLQHLHKSDAVIGEAAGIAMGLVMLGSANENAIKEMLEYAKETPHEKILRGLAIGISLVMFATLDDGDVLIETLLADKDPLLRRSGIYTIAMAYCGTGNNKAIRKLLHVAVSDVDDDVRRAAVMCLGFLLFQTPEQCPNAVSLLSESYNPHVRCGASLALGIACAGTGNKEALSLLETLTDDQSNFVRQNAHIASAMILLQQSEISNSRLAKFRENYIKVVSDKHEDNVTKFGAIIAQGILNAGGRNVTINLKSRNGHTNARAAVGLLVFTHFWFWFPLSHFISLAFVPTSLISINSDLKMPKIQYKSNANPNIFAYPPPVKKDQEKVKSKVATAILSISAKGKKAKKADDVTEKEGEDIGATEGSSDPPKDEVKSKPEGEGADEMETESPTKVEPTFEMLSNPARVLPKQLQYISLEENCRYMPTKSIVDGGIILMRNLAPGDEEQLIENLKVILPGEEDEGEEPEPPEAFEWKDEFLD</sequence>
<dbReference type="Pfam" id="PF13646">
    <property type="entry name" value="HEAT_2"/>
    <property type="match status" value="1"/>
</dbReference>
<keyword evidence="8" id="KW-1185">Reference proteome</keyword>
<dbReference type="InterPro" id="IPR016130">
    <property type="entry name" value="Tyr_Pase_AS"/>
</dbReference>
<protein>
    <recommendedName>
        <fullName evidence="2">26S proteasome non-ATPase regulatory subunit 1</fullName>
    </recommendedName>
</protein>
<dbReference type="Gene3D" id="3.90.190.10">
    <property type="entry name" value="Protein tyrosine phosphatase superfamily"/>
    <property type="match status" value="1"/>
</dbReference>
<evidence type="ECO:0000256" key="2">
    <source>
        <dbReference type="ARBA" id="ARBA00014929"/>
    </source>
</evidence>
<dbReference type="Pfam" id="PF18004">
    <property type="entry name" value="RPN2_C"/>
    <property type="match status" value="1"/>
</dbReference>
<comment type="similarity">
    <text evidence="1">Belongs to the proteasome subunit S1 family.</text>
</comment>
<evidence type="ECO:0000259" key="6">
    <source>
        <dbReference type="PROSITE" id="PS50056"/>
    </source>
</evidence>
<dbReference type="InterPro" id="IPR048570">
    <property type="entry name" value="PSMD1_RPN2_N"/>
</dbReference>
<evidence type="ECO:0000313" key="8">
    <source>
        <dbReference type="Proteomes" id="UP001165289"/>
    </source>
</evidence>
<dbReference type="InterPro" id="IPR011989">
    <property type="entry name" value="ARM-like"/>
</dbReference>
<evidence type="ECO:0000256" key="1">
    <source>
        <dbReference type="ARBA" id="ARBA00006308"/>
    </source>
</evidence>
<dbReference type="Pfam" id="PF01851">
    <property type="entry name" value="PC_rep"/>
    <property type="match status" value="3"/>
</dbReference>
<dbReference type="GO" id="GO:0043161">
    <property type="term" value="P:proteasome-mediated ubiquitin-dependent protein catabolic process"/>
    <property type="evidence" value="ECO:0007669"/>
    <property type="project" value="TreeGrafter"/>
</dbReference>
<dbReference type="InterPro" id="IPR002015">
    <property type="entry name" value="Proteasome/cyclosome_rpt"/>
</dbReference>
<feature type="region of interest" description="Disordered" evidence="5">
    <location>
        <begin position="210"/>
        <end position="258"/>
    </location>
</feature>
<keyword evidence="4" id="KW-0647">Proteasome</keyword>
<dbReference type="PROSITE" id="PS00383">
    <property type="entry name" value="TYR_PHOSPHATASE_1"/>
    <property type="match status" value="1"/>
</dbReference>
<dbReference type="FunFam" id="1.25.10.10:FF:000017">
    <property type="entry name" value="26S proteasome non-ATPase regulatory subunit 1"/>
    <property type="match status" value="1"/>
</dbReference>
<evidence type="ECO:0000256" key="5">
    <source>
        <dbReference type="SAM" id="MobiDB-lite"/>
    </source>
</evidence>
<dbReference type="PANTHER" id="PTHR10943:SF2">
    <property type="entry name" value="26S PROTEASOME NON-ATPASE REGULATORY SUBUNIT 1"/>
    <property type="match status" value="1"/>
</dbReference>
<dbReference type="InterPro" id="IPR040623">
    <property type="entry name" value="RPN2_C"/>
</dbReference>
<reference evidence="7 8" key="1">
    <citation type="journal article" date="2023" name="BMC Biol.">
        <title>The compact genome of the sponge Oopsacas minuta (Hexactinellida) is lacking key metazoan core genes.</title>
        <authorList>
            <person name="Santini S."/>
            <person name="Schenkelaars Q."/>
            <person name="Jourda C."/>
            <person name="Duchesne M."/>
            <person name="Belahbib H."/>
            <person name="Rocher C."/>
            <person name="Selva M."/>
            <person name="Riesgo A."/>
            <person name="Vervoort M."/>
            <person name="Leys S.P."/>
            <person name="Kodjabachian L."/>
            <person name="Le Bivic A."/>
            <person name="Borchiellini C."/>
            <person name="Claverie J.M."/>
            <person name="Renard E."/>
        </authorList>
    </citation>
    <scope>NUCLEOTIDE SEQUENCE [LARGE SCALE GENOMIC DNA]</scope>
    <source>
        <strain evidence="7">SPO-2</strain>
    </source>
</reference>
<keyword evidence="3" id="KW-0677">Repeat</keyword>
<evidence type="ECO:0000256" key="4">
    <source>
        <dbReference type="ARBA" id="ARBA00022942"/>
    </source>
</evidence>
<dbReference type="Pfam" id="PF00782">
    <property type="entry name" value="DSPc"/>
    <property type="match status" value="1"/>
</dbReference>
<dbReference type="SUPFAM" id="SSF48371">
    <property type="entry name" value="ARM repeat"/>
    <property type="match status" value="1"/>
</dbReference>
<dbReference type="GO" id="GO:0034515">
    <property type="term" value="C:proteasome storage granule"/>
    <property type="evidence" value="ECO:0007669"/>
    <property type="project" value="TreeGrafter"/>
</dbReference>
<comment type="caution">
    <text evidence="7">The sequence shown here is derived from an EMBL/GenBank/DDBJ whole genome shotgun (WGS) entry which is preliminary data.</text>
</comment>
<name>A0AAV7JEZ1_9METZ</name>
<evidence type="ECO:0000313" key="7">
    <source>
        <dbReference type="EMBL" id="KAI6647290.1"/>
    </source>
</evidence>
<accession>A0AAV7JEZ1</accession>
<feature type="region of interest" description="Disordered" evidence="5">
    <location>
        <begin position="1244"/>
        <end position="1294"/>
    </location>
</feature>
<dbReference type="GO" id="GO:0005634">
    <property type="term" value="C:nucleus"/>
    <property type="evidence" value="ECO:0007669"/>
    <property type="project" value="TreeGrafter"/>
</dbReference>
<feature type="region of interest" description="Disordered" evidence="5">
    <location>
        <begin position="1355"/>
        <end position="1377"/>
    </location>
</feature>
<feature type="compositionally biased region" description="Basic and acidic residues" evidence="5">
    <location>
        <begin position="1266"/>
        <end position="1277"/>
    </location>
</feature>
<evidence type="ECO:0000256" key="3">
    <source>
        <dbReference type="ARBA" id="ARBA00022737"/>
    </source>
</evidence>
<feature type="domain" description="Tyrosine specific protein phosphatases" evidence="6">
    <location>
        <begin position="115"/>
        <end position="183"/>
    </location>
</feature>
<feature type="compositionally biased region" description="Basic and acidic residues" evidence="5">
    <location>
        <begin position="321"/>
        <end position="333"/>
    </location>
</feature>
<dbReference type="Proteomes" id="UP001165289">
    <property type="component" value="Unassembled WGS sequence"/>
</dbReference>
<dbReference type="Pfam" id="PF21505">
    <property type="entry name" value="RPN2_N"/>
    <property type="match status" value="1"/>
</dbReference>
<feature type="compositionally biased region" description="Acidic residues" evidence="5">
    <location>
        <begin position="1355"/>
        <end position="1367"/>
    </location>
</feature>
<proteinExistence type="inferred from homology"/>
<dbReference type="GO" id="GO:0008540">
    <property type="term" value="C:proteasome regulatory particle, base subcomplex"/>
    <property type="evidence" value="ECO:0007669"/>
    <property type="project" value="TreeGrafter"/>
</dbReference>
<gene>
    <name evidence="7" type="ORF">LOD99_12287</name>
</gene>